<dbReference type="PANTHER" id="PTHR46766">
    <property type="entry name" value="GLUTAMINE-RICH PROTEIN 2"/>
    <property type="match status" value="1"/>
</dbReference>
<reference evidence="5" key="1">
    <citation type="submission" date="2017-06" db="EMBL/GenBank/DDBJ databases">
        <title>Complete Genome Sequence of Mycobacterium shigaense.</title>
        <authorList>
            <person name="Fukano H."/>
            <person name="Yoshida M."/>
            <person name="Kazumi Y."/>
            <person name="Ogura Y."/>
            <person name="Mitarai S."/>
            <person name="Hayashi T."/>
            <person name="Hoshino Y."/>
        </authorList>
    </citation>
    <scope>NUCLEOTIDE SEQUENCE [LARGE SCALE GENOMIC DNA]</scope>
    <source>
        <strain evidence="5">UN-152</strain>
    </source>
</reference>
<feature type="compositionally biased region" description="Low complexity" evidence="2">
    <location>
        <begin position="405"/>
        <end position="414"/>
    </location>
</feature>
<proteinExistence type="inferred from homology"/>
<accession>A0A1Z4EM96</accession>
<dbReference type="InterPro" id="IPR038332">
    <property type="entry name" value="PPE_sf"/>
</dbReference>
<dbReference type="OrthoDB" id="4762052at2"/>
<feature type="compositionally biased region" description="Polar residues" evidence="2">
    <location>
        <begin position="166"/>
        <end position="180"/>
    </location>
</feature>
<dbReference type="AlphaFoldDB" id="A0A1Z4EM96"/>
<dbReference type="GO" id="GO:0052572">
    <property type="term" value="P:response to host immune response"/>
    <property type="evidence" value="ECO:0007669"/>
    <property type="project" value="TreeGrafter"/>
</dbReference>
<evidence type="ECO:0000256" key="1">
    <source>
        <dbReference type="ARBA" id="ARBA00010652"/>
    </source>
</evidence>
<feature type="region of interest" description="Disordered" evidence="2">
    <location>
        <begin position="326"/>
        <end position="449"/>
    </location>
</feature>
<evidence type="ECO:0000256" key="2">
    <source>
        <dbReference type="SAM" id="MobiDB-lite"/>
    </source>
</evidence>
<gene>
    <name evidence="4" type="primary">PPE22</name>
    <name evidence="4" type="ORF">MSG_03975</name>
</gene>
<dbReference type="EMBL" id="AP018164">
    <property type="protein sequence ID" value="BAX94099.1"/>
    <property type="molecule type" value="Genomic_DNA"/>
</dbReference>
<feature type="compositionally biased region" description="Basic residues" evidence="2">
    <location>
        <begin position="335"/>
        <end position="363"/>
    </location>
</feature>
<dbReference type="PANTHER" id="PTHR46766:SF1">
    <property type="entry name" value="GLUTAMINE-RICH PROTEIN 2"/>
    <property type="match status" value="1"/>
</dbReference>
<comment type="similarity">
    <text evidence="1">Belongs to the mycobacterial PPE family.</text>
</comment>
<dbReference type="Pfam" id="PF00823">
    <property type="entry name" value="PPE"/>
    <property type="match status" value="1"/>
</dbReference>
<feature type="region of interest" description="Disordered" evidence="2">
    <location>
        <begin position="166"/>
        <end position="196"/>
    </location>
</feature>
<evidence type="ECO:0000313" key="4">
    <source>
        <dbReference type="EMBL" id="BAX94099.1"/>
    </source>
</evidence>
<dbReference type="Gene3D" id="1.20.1260.20">
    <property type="entry name" value="PPE superfamily"/>
    <property type="match status" value="1"/>
</dbReference>
<dbReference type="InterPro" id="IPR000030">
    <property type="entry name" value="PPE_dom"/>
</dbReference>
<evidence type="ECO:0000259" key="3">
    <source>
        <dbReference type="Pfam" id="PF00823"/>
    </source>
</evidence>
<dbReference type="Proteomes" id="UP000217736">
    <property type="component" value="Chromosome"/>
</dbReference>
<name>A0A1Z4EM96_9MYCO</name>
<sequence>MDFGALPPEINSGRMYSGPGPASLLTASAGWDGLAAELQTAAGGYYSVISGLVDESWMGLSSMSMLAAVVPFVMWMRGIAAQCEEAATNATAAAGAYETAFAMTVPPPMVAANRVRLMTLITTNIFGQNTPAIMATETEYSEMWALDAAAMYGYAANSASASVLSPFTSPPQTTDSTGAAQQARLMGQAAADQAGSGSQKAATQVVSSVPQTLQALSTPGSSAAVGTATGVGTSSATTPLSALSKLSSASSKGVTESTSVATGNATSLLTGTASGLGSGNIYDVLGLGSDIIGLESDMAGLGADGGGLGADGGGIGMDVYESSARPGGCGFDCRGRRKRRFSRHGRPRRYPRRGKPGPRRGSRRGPGSSRRPGHAVGAAELGGRARGGRADARPGRRLRAGGMGAMPSSASGNGISKLPLGGMVGRDSDGSVQRIGFRHSMLPRSPAAG</sequence>
<keyword evidence="5" id="KW-1185">Reference proteome</keyword>
<dbReference type="KEGG" id="mshg:MSG_03975"/>
<dbReference type="FunFam" id="1.20.1260.20:FF:000001">
    <property type="entry name" value="PPE family protein PPE41"/>
    <property type="match status" value="1"/>
</dbReference>
<dbReference type="SUPFAM" id="SSF140459">
    <property type="entry name" value="PE/PPE dimer-like"/>
    <property type="match status" value="1"/>
</dbReference>
<evidence type="ECO:0000313" key="5">
    <source>
        <dbReference type="Proteomes" id="UP000217736"/>
    </source>
</evidence>
<feature type="compositionally biased region" description="Low complexity" evidence="2">
    <location>
        <begin position="187"/>
        <end position="196"/>
    </location>
</feature>
<organism evidence="4 5">
    <name type="scientific">Mycobacterium shigaense</name>
    <dbReference type="NCBI Taxonomy" id="722731"/>
    <lineage>
        <taxon>Bacteria</taxon>
        <taxon>Bacillati</taxon>
        <taxon>Actinomycetota</taxon>
        <taxon>Actinomycetes</taxon>
        <taxon>Mycobacteriales</taxon>
        <taxon>Mycobacteriaceae</taxon>
        <taxon>Mycobacterium</taxon>
        <taxon>Mycobacterium simiae complex</taxon>
    </lineage>
</organism>
<feature type="domain" description="PPE" evidence="3">
    <location>
        <begin position="2"/>
        <end position="162"/>
    </location>
</feature>
<protein>
    <submittedName>
        <fullName evidence="4">Putative PPE family protein PPE22</fullName>
    </submittedName>
</protein>